<evidence type="ECO:0000313" key="1">
    <source>
        <dbReference type="EMBL" id="PHH60925.1"/>
    </source>
</evidence>
<dbReference type="AlphaFoldDB" id="A0A2C5XUJ2"/>
<accession>A0A2C5XUJ2</accession>
<evidence type="ECO:0000313" key="2">
    <source>
        <dbReference type="Proteomes" id="UP000226192"/>
    </source>
</evidence>
<proteinExistence type="predicted"/>
<protein>
    <submittedName>
        <fullName evidence="1">Uncharacterized protein</fullName>
    </submittedName>
</protein>
<comment type="caution">
    <text evidence="1">The sequence shown here is derived from an EMBL/GenBank/DDBJ whole genome shotgun (WGS) entry which is preliminary data.</text>
</comment>
<reference evidence="1 2" key="1">
    <citation type="submission" date="2017-06" db="EMBL/GenBank/DDBJ databases">
        <title>Ant-infecting Ophiocordyceps genomes reveal a high diversity of potential behavioral manipulation genes and a possible major role for enterotoxins.</title>
        <authorList>
            <person name="De Bekker C."/>
            <person name="Evans H.C."/>
            <person name="Brachmann A."/>
            <person name="Hughes D.P."/>
        </authorList>
    </citation>
    <scope>NUCLEOTIDE SEQUENCE [LARGE SCALE GENOMIC DNA]</scope>
    <source>
        <strain evidence="1 2">Map64</strain>
    </source>
</reference>
<dbReference type="EMBL" id="NJET01000123">
    <property type="protein sequence ID" value="PHH60925.1"/>
    <property type="molecule type" value="Genomic_DNA"/>
</dbReference>
<organism evidence="1 2">
    <name type="scientific">Ophiocordyceps australis</name>
    <dbReference type="NCBI Taxonomy" id="1399860"/>
    <lineage>
        <taxon>Eukaryota</taxon>
        <taxon>Fungi</taxon>
        <taxon>Dikarya</taxon>
        <taxon>Ascomycota</taxon>
        <taxon>Pezizomycotina</taxon>
        <taxon>Sordariomycetes</taxon>
        <taxon>Hypocreomycetidae</taxon>
        <taxon>Hypocreales</taxon>
        <taxon>Ophiocordycipitaceae</taxon>
        <taxon>Ophiocordyceps</taxon>
    </lineage>
</organism>
<sequence>MRHSSLTHFFQGESYKPELFFTHCDNPFCYMAMFALLPNELQTNIQEKWFYNSYTLGTLLSVGASLLNAEFIRTSYAWYYWAATNNFQICWFTDIEDHLEYHGNVLAAVNNILILPETNPETSDYVMPRHLRTLSPGRLRTDRPICFNHLSQQYQWLKAQIDKTVNPPGSEQYFSYQEVKFDFGTWAGTIGPAMKGMLRSTYECPGTMYCYRDHTKAGKPFLPRSYTKFLDQIRRAIREDAEVCFALENQLPYKEDAYWFIPGIVSDVHS</sequence>
<gene>
    <name evidence="1" type="ORF">CDD81_1036</name>
</gene>
<keyword evidence="2" id="KW-1185">Reference proteome</keyword>
<dbReference type="Proteomes" id="UP000226192">
    <property type="component" value="Unassembled WGS sequence"/>
</dbReference>
<dbReference type="OrthoDB" id="10305534at2759"/>
<name>A0A2C5XUJ2_9HYPO</name>